<dbReference type="PANTHER" id="PTHR35564">
    <property type="match status" value="1"/>
</dbReference>
<dbReference type="Proteomes" id="UP000596079">
    <property type="component" value="Chromosome"/>
</dbReference>
<dbReference type="AlphaFoldDB" id="A0A7T7WLL9"/>
<protein>
    <submittedName>
        <fullName evidence="1">Type VI secretion system baseplate subunit TssG</fullName>
    </submittedName>
</protein>
<dbReference type="NCBIfam" id="TIGR03347">
    <property type="entry name" value="VI_chp_1"/>
    <property type="match status" value="1"/>
</dbReference>
<accession>A0A7T7WLL9</accession>
<dbReference type="Pfam" id="PF06996">
    <property type="entry name" value="T6SS_TssG"/>
    <property type="match status" value="1"/>
</dbReference>
<organism evidence="1 2">
    <name type="scientific">Acinetobacter variabilis</name>
    <dbReference type="NCBI Taxonomy" id="70346"/>
    <lineage>
        <taxon>Bacteria</taxon>
        <taxon>Pseudomonadati</taxon>
        <taxon>Pseudomonadota</taxon>
        <taxon>Gammaproteobacteria</taxon>
        <taxon>Moraxellales</taxon>
        <taxon>Moraxellaceae</taxon>
        <taxon>Acinetobacter</taxon>
    </lineage>
</organism>
<dbReference type="InterPro" id="IPR010732">
    <property type="entry name" value="T6SS_TssG-like"/>
</dbReference>
<proteinExistence type="predicted"/>
<reference evidence="1 2" key="1">
    <citation type="submission" date="2020-08" db="EMBL/GenBank/DDBJ databases">
        <title>Emergence of ISAba1-mediated novel tet(X) in Acinetobacter variabilis from a chicken farm.</title>
        <authorList>
            <person name="Peng K."/>
            <person name="Li R."/>
        </authorList>
    </citation>
    <scope>NUCLEOTIDE SEQUENCE [LARGE SCALE GENOMIC DNA]</scope>
    <source>
        <strain evidence="1 2">XM9F202-2</strain>
    </source>
</reference>
<gene>
    <name evidence="1" type="primary">tssG</name>
    <name evidence="1" type="ORF">IAQ69_07455</name>
</gene>
<sequence length="331" mass="38658">MRAERWWQETSVIDQLYQRPTAFELVQATRLLRHDPQQQNQQKWNNTFYFLSSLNLNFPVSEIESLQLDDERVQITNLMVGLTGIQGVLPYTYTHKVRHAVRQQREQSLYFLGLFNNKLTVQYIDACLNYNLPVRYEIEQDNHYLKILHALNGYVEEQQDQQYIDDYFAEFAGLMQGQNNSEYALKTILSCIFQFDFEIKQLMPEQFHLDDQQKSSLSEARPVALGINSFCGENITQIDERIEIMIGPLRRKDYLNFLAQGTYNLKLQKIINTWCSPTMQVDIRLILDKQDLSSVQLGKNNSMTLGQGALILPEQDEHNNETCYCLKGSMA</sequence>
<name>A0A7T7WLL9_9GAMM</name>
<dbReference type="RefSeq" id="WP_180179263.1">
    <property type="nucleotide sequence ID" value="NZ_CP060811.1"/>
</dbReference>
<dbReference type="PANTHER" id="PTHR35564:SF4">
    <property type="entry name" value="CYTOPLASMIC PROTEIN"/>
    <property type="match status" value="1"/>
</dbReference>
<evidence type="ECO:0000313" key="1">
    <source>
        <dbReference type="EMBL" id="QQN89476.1"/>
    </source>
</evidence>
<dbReference type="EMBL" id="CP060811">
    <property type="protein sequence ID" value="QQN89476.1"/>
    <property type="molecule type" value="Genomic_DNA"/>
</dbReference>
<evidence type="ECO:0000313" key="2">
    <source>
        <dbReference type="Proteomes" id="UP000596079"/>
    </source>
</evidence>